<keyword evidence="1" id="KW-0472">Membrane</keyword>
<dbReference type="EMBL" id="BK016207">
    <property type="protein sequence ID" value="DAG02233.1"/>
    <property type="molecule type" value="Genomic_DNA"/>
</dbReference>
<feature type="transmembrane region" description="Helical" evidence="1">
    <location>
        <begin position="7"/>
        <end position="25"/>
    </location>
</feature>
<protein>
    <submittedName>
        <fullName evidence="2">Uncharacterized protein</fullName>
    </submittedName>
</protein>
<sequence length="163" mass="18049">MKLFVQVIGWLVVIFAGFVIAISIYSTTTNTQGVSVQRVNQAKNNQVETSVSETESEGMVIADNDYFKATYQGISESFGFYYMNLKFENKTDGEITVVPMDSSVDDTMVMFATGVPSTMQAHKSYNAAIMIGSNEPKSNIEFKLSAVDGNWSELFTTDTIRID</sequence>
<proteinExistence type="predicted"/>
<organism evidence="2">
    <name type="scientific">Siphoviridae sp. ctmqu18</name>
    <dbReference type="NCBI Taxonomy" id="2825655"/>
    <lineage>
        <taxon>Viruses</taxon>
        <taxon>Duplodnaviria</taxon>
        <taxon>Heunggongvirae</taxon>
        <taxon>Uroviricota</taxon>
        <taxon>Caudoviricetes</taxon>
    </lineage>
</organism>
<keyword evidence="1" id="KW-1133">Transmembrane helix</keyword>
<reference evidence="2" key="1">
    <citation type="journal article" date="2021" name="Proc. Natl. Acad. Sci. U.S.A.">
        <title>A Catalog of Tens of Thousands of Viruses from Human Metagenomes Reveals Hidden Associations with Chronic Diseases.</title>
        <authorList>
            <person name="Tisza M.J."/>
            <person name="Buck C.B."/>
        </authorList>
    </citation>
    <scope>NUCLEOTIDE SEQUENCE</scope>
    <source>
        <strain evidence="2">Ctmqu18</strain>
    </source>
</reference>
<name>A0A8S5V662_9CAUD</name>
<evidence type="ECO:0000313" key="2">
    <source>
        <dbReference type="EMBL" id="DAG02233.1"/>
    </source>
</evidence>
<accession>A0A8S5V662</accession>
<evidence type="ECO:0000256" key="1">
    <source>
        <dbReference type="SAM" id="Phobius"/>
    </source>
</evidence>
<keyword evidence="1" id="KW-0812">Transmembrane</keyword>